<comment type="caution">
    <text evidence="3">The sequence shown here is derived from an EMBL/GenBank/DDBJ whole genome shotgun (WGS) entry which is preliminary data.</text>
</comment>
<dbReference type="STRING" id="472175.EL18_00850"/>
<evidence type="ECO:0000313" key="3">
    <source>
        <dbReference type="EMBL" id="KFB09831.1"/>
    </source>
</evidence>
<evidence type="ECO:0000259" key="1">
    <source>
        <dbReference type="Pfam" id="PF00557"/>
    </source>
</evidence>
<dbReference type="InterPro" id="IPR029149">
    <property type="entry name" value="Creatin/AminoP/Spt16_N"/>
</dbReference>
<dbReference type="Proteomes" id="UP000053675">
    <property type="component" value="Unassembled WGS sequence"/>
</dbReference>
<accession>A0A084UA45</accession>
<dbReference type="InterPro" id="IPR014335">
    <property type="entry name" value="Ectoine_EutD"/>
</dbReference>
<protein>
    <submittedName>
        <fullName evidence="3">Peptidase, M24 family protein</fullName>
    </submittedName>
</protein>
<evidence type="ECO:0000313" key="4">
    <source>
        <dbReference type="Proteomes" id="UP000053675"/>
    </source>
</evidence>
<feature type="domain" description="Creatinase N-terminal" evidence="2">
    <location>
        <begin position="57"/>
        <end position="201"/>
    </location>
</feature>
<dbReference type="Pfam" id="PF01321">
    <property type="entry name" value="Creatinase_N"/>
    <property type="match status" value="1"/>
</dbReference>
<dbReference type="InterPro" id="IPR000994">
    <property type="entry name" value="Pept_M24"/>
</dbReference>
<keyword evidence="4" id="KW-1185">Reference proteome</keyword>
<dbReference type="InterPro" id="IPR050659">
    <property type="entry name" value="Peptidase_M24B"/>
</dbReference>
<evidence type="ECO:0000259" key="2">
    <source>
        <dbReference type="Pfam" id="PF01321"/>
    </source>
</evidence>
<dbReference type="Gene3D" id="3.90.230.10">
    <property type="entry name" value="Creatinase/methionine aminopeptidase superfamily"/>
    <property type="match status" value="1"/>
</dbReference>
<feature type="domain" description="Peptidase M24" evidence="1">
    <location>
        <begin position="210"/>
        <end position="417"/>
    </location>
</feature>
<dbReference type="PANTHER" id="PTHR46112:SF2">
    <property type="entry name" value="XAA-PRO AMINOPEPTIDASE P-RELATED"/>
    <property type="match status" value="1"/>
</dbReference>
<organism evidence="3 4">
    <name type="scientific">Nitratireductor basaltis</name>
    <dbReference type="NCBI Taxonomy" id="472175"/>
    <lineage>
        <taxon>Bacteria</taxon>
        <taxon>Pseudomonadati</taxon>
        <taxon>Pseudomonadota</taxon>
        <taxon>Alphaproteobacteria</taxon>
        <taxon>Hyphomicrobiales</taxon>
        <taxon>Phyllobacteriaceae</taxon>
        <taxon>Nitratireductor</taxon>
    </lineage>
</organism>
<dbReference type="CDD" id="cd01066">
    <property type="entry name" value="APP_MetAP"/>
    <property type="match status" value="1"/>
</dbReference>
<dbReference type="InterPro" id="IPR000587">
    <property type="entry name" value="Creatinase_N"/>
</dbReference>
<dbReference type="InterPro" id="IPR036005">
    <property type="entry name" value="Creatinase/aminopeptidase-like"/>
</dbReference>
<proteinExistence type="predicted"/>
<dbReference type="NCBIfam" id="TIGR02993">
    <property type="entry name" value="ectoine_eutD"/>
    <property type="match status" value="1"/>
</dbReference>
<name>A0A084UA45_9HYPH</name>
<dbReference type="PATRIC" id="fig|472175.3.peg.862"/>
<sequence>MLYVNQSITKTTRNAAIVMEADRVLYTNVVVTHRTALAEIAMPSTALPFSQIEYATRLAKTRDAMEAKGIDLLFVEDPSNMAWLTGYDGWSFYVHQGVIVFKDQDPIWWGRSMDGNGAVRTVYMDDDRVLRYPDHYVQANTLHPMQHLAEIIRAYGYHNQRIGVELENYYFSAKAYLVLQEELPDAKFVDATALVNWQRAVKSDEEITFMRRAARISEKMIDGIVERIEPGMKKNDLVAEIYADAIRGVDDDWGEYPAIVPLLPSGSDAAAPHLTWDGRRFEEGQATFFEIAGCYRRYHAPLCRTVFLGQPPQHMLDAEKALVEGIEAGLEIARPGNRAGQIADALYGSLEKAGIKRDGRCGYPIGISYPPDWGERTISLRREDETVLEAGMTFHFMPGLWMADWGLEITESILIKEDGPAEALCRRPRELIVKN</sequence>
<dbReference type="Gene3D" id="3.40.350.10">
    <property type="entry name" value="Creatinase/prolidase N-terminal domain"/>
    <property type="match status" value="1"/>
</dbReference>
<dbReference type="SUPFAM" id="SSF55920">
    <property type="entry name" value="Creatinase/aminopeptidase"/>
    <property type="match status" value="1"/>
</dbReference>
<dbReference type="Pfam" id="PF00557">
    <property type="entry name" value="Peptidase_M24"/>
    <property type="match status" value="1"/>
</dbReference>
<dbReference type="SUPFAM" id="SSF53092">
    <property type="entry name" value="Creatinase/prolidase N-terminal domain"/>
    <property type="match status" value="1"/>
</dbReference>
<gene>
    <name evidence="3" type="ORF">EL18_00850</name>
</gene>
<dbReference type="PANTHER" id="PTHR46112">
    <property type="entry name" value="AMINOPEPTIDASE"/>
    <property type="match status" value="1"/>
</dbReference>
<dbReference type="AlphaFoldDB" id="A0A084UA45"/>
<dbReference type="EMBL" id="JMQM01000001">
    <property type="protein sequence ID" value="KFB09831.1"/>
    <property type="molecule type" value="Genomic_DNA"/>
</dbReference>
<reference evidence="3 4" key="1">
    <citation type="submission" date="2014-05" db="EMBL/GenBank/DDBJ databases">
        <title>Draft Genome Sequence of Nitratireductor basaltis Strain UMTGB225, A Marine Bacterium Isolated from Green Barrel Tunicate.</title>
        <authorList>
            <person name="Gan H.Y."/>
        </authorList>
    </citation>
    <scope>NUCLEOTIDE SEQUENCE [LARGE SCALE GENOMIC DNA]</scope>
    <source>
        <strain evidence="3 4">UMTGB225</strain>
    </source>
</reference>
<dbReference type="eggNOG" id="COG0006">
    <property type="taxonomic scope" value="Bacteria"/>
</dbReference>